<evidence type="ECO:0000313" key="2">
    <source>
        <dbReference type="EMBL" id="OQS54626.1"/>
    </source>
</evidence>
<feature type="transmembrane region" description="Helical" evidence="1">
    <location>
        <begin position="365"/>
        <end position="384"/>
    </location>
</feature>
<organism evidence="2 3">
    <name type="scientific">Ecytonucleospora hepatopenaei</name>
    <dbReference type="NCBI Taxonomy" id="646526"/>
    <lineage>
        <taxon>Eukaryota</taxon>
        <taxon>Fungi</taxon>
        <taxon>Fungi incertae sedis</taxon>
        <taxon>Microsporidia</taxon>
        <taxon>Enterocytozoonidae</taxon>
        <taxon>Ecytonucleospora</taxon>
    </lineage>
</organism>
<accession>A0A1W0E5Z0</accession>
<dbReference type="InterPro" id="IPR013320">
    <property type="entry name" value="ConA-like_dom_sf"/>
</dbReference>
<evidence type="ECO:0000313" key="3">
    <source>
        <dbReference type="Proteomes" id="UP000192758"/>
    </source>
</evidence>
<dbReference type="OrthoDB" id="2187573at2759"/>
<keyword evidence="1" id="KW-1133">Transmembrane helix</keyword>
<evidence type="ECO:0000256" key="1">
    <source>
        <dbReference type="SAM" id="Phobius"/>
    </source>
</evidence>
<dbReference type="VEuPathDB" id="MicrosporidiaDB:EHP00_127"/>
<dbReference type="Gene3D" id="2.60.120.200">
    <property type="match status" value="1"/>
</dbReference>
<dbReference type="SUPFAM" id="SSF49899">
    <property type="entry name" value="Concanavalin A-like lectins/glucanases"/>
    <property type="match status" value="1"/>
</dbReference>
<sequence>MYTFISMINAFIPEQSKLNHHVNETLITRINSFRDLEKYTKYENVIRDNDLLFLSNHNHDKGSIIKFKEQMEVSNFSVVIDLDHLVLKDSDVSGVYVWFTEKPISQGPLKNGPAIYKGFMGGLEFAHMKARFVFSYNTGSDDKDSEHYTVIYDKIDESKLENVADLKLKIIHTENNIKFELYEGETLLSDTFKINDPDLIKMNNKAYIGITSFYENQKAANLLELKNIEIYNREELDGYNNMDLHVEYNAHDHSENQKTVIDATADIAHFISYLTSAMGTVGETPMQKMVMSFKDEMKDLMKKTDEIISGSSYVPTPENDSETVEKLNEFDVTMNEIYNALKKMKKEVDHLHGKHTVHHNYLKKGVIAFGIFFTAATIYKLLVYKNSTKIKTLKSLD</sequence>
<keyword evidence="3" id="KW-1185">Reference proteome</keyword>
<evidence type="ECO:0008006" key="4">
    <source>
        <dbReference type="Google" id="ProtNLM"/>
    </source>
</evidence>
<keyword evidence="1" id="KW-0812">Transmembrane</keyword>
<gene>
    <name evidence="2" type="ORF">EHP00_127</name>
</gene>
<dbReference type="EMBL" id="MNPJ01000019">
    <property type="protein sequence ID" value="OQS54626.1"/>
    <property type="molecule type" value="Genomic_DNA"/>
</dbReference>
<comment type="caution">
    <text evidence="2">The sequence shown here is derived from an EMBL/GenBank/DDBJ whole genome shotgun (WGS) entry which is preliminary data.</text>
</comment>
<protein>
    <recommendedName>
        <fullName evidence="4">L-type lectin-like domain-containing protein</fullName>
    </recommendedName>
</protein>
<name>A0A1W0E5Z0_9MICR</name>
<reference evidence="2 3" key="1">
    <citation type="journal article" date="2017" name="Environ. Microbiol.">
        <title>Decay of the glycolytic pathway and adaptation to intranuclear parasitism within Enterocytozoonidae microsporidia.</title>
        <authorList>
            <person name="Wiredu Boakye D."/>
            <person name="Jaroenlak P."/>
            <person name="Prachumwat A."/>
            <person name="Williams T.A."/>
            <person name="Bateman K.S."/>
            <person name="Itsathitphaisarn O."/>
            <person name="Sritunyalucksana K."/>
            <person name="Paszkiewicz K.H."/>
            <person name="Moore K.A."/>
            <person name="Stentiford G.D."/>
            <person name="Williams B.A."/>
        </authorList>
    </citation>
    <scope>NUCLEOTIDE SEQUENCE [LARGE SCALE GENOMIC DNA]</scope>
    <source>
        <strain evidence="2 3">TH1</strain>
    </source>
</reference>
<dbReference type="Proteomes" id="UP000192758">
    <property type="component" value="Unassembled WGS sequence"/>
</dbReference>
<dbReference type="AlphaFoldDB" id="A0A1W0E5Z0"/>
<proteinExistence type="predicted"/>
<keyword evidence="1" id="KW-0472">Membrane</keyword>